<dbReference type="InterPro" id="IPR018303">
    <property type="entry name" value="ATPase_P-typ_P_site"/>
</dbReference>
<feature type="transmembrane region" description="Helical" evidence="9">
    <location>
        <begin position="861"/>
        <end position="885"/>
    </location>
</feature>
<dbReference type="InterPro" id="IPR059000">
    <property type="entry name" value="ATPase_P-type_domA"/>
</dbReference>
<comment type="subcellular location">
    <subcellularLocation>
        <location evidence="1">Cell membrane</location>
        <topology evidence="1">Multi-pass membrane protein</topology>
    </subcellularLocation>
</comment>
<accession>A0ABX1FXY6</accession>
<dbReference type="PRINTS" id="PR00120">
    <property type="entry name" value="HATPASE"/>
</dbReference>
<evidence type="ECO:0000256" key="4">
    <source>
        <dbReference type="ARBA" id="ARBA00022840"/>
    </source>
</evidence>
<evidence type="ECO:0000256" key="7">
    <source>
        <dbReference type="ARBA" id="ARBA00023136"/>
    </source>
</evidence>
<dbReference type="Gene3D" id="2.70.150.10">
    <property type="entry name" value="Calcium-transporting ATPase, cytoplasmic transduction domain A"/>
    <property type="match status" value="1"/>
</dbReference>
<feature type="transmembrane region" description="Helical" evidence="9">
    <location>
        <begin position="731"/>
        <end position="750"/>
    </location>
</feature>
<dbReference type="InterPro" id="IPR001757">
    <property type="entry name" value="P_typ_ATPase"/>
</dbReference>
<dbReference type="SUPFAM" id="SSF56784">
    <property type="entry name" value="HAD-like"/>
    <property type="match status" value="1"/>
</dbReference>
<dbReference type="Gene3D" id="3.40.1110.10">
    <property type="entry name" value="Calcium-transporting ATPase, cytoplasmic domain N"/>
    <property type="match status" value="1"/>
</dbReference>
<reference evidence="11 12" key="1">
    <citation type="submission" date="2019-08" db="EMBL/GenBank/DDBJ databases">
        <title>Lentzea from Indian Himalayas.</title>
        <authorList>
            <person name="Mandal S."/>
            <person name="Mallick Gupta A."/>
            <person name="Maiti P.K."/>
            <person name="Sarkar J."/>
            <person name="Mandal S."/>
        </authorList>
    </citation>
    <scope>NUCLEOTIDE SEQUENCE [LARGE SCALE GENOMIC DNA]</scope>
    <source>
        <strain evidence="11 12">PSKA42</strain>
    </source>
</reference>
<keyword evidence="6 9" id="KW-1133">Transmembrane helix</keyword>
<evidence type="ECO:0000256" key="8">
    <source>
        <dbReference type="ARBA" id="ARBA00049360"/>
    </source>
</evidence>
<dbReference type="EMBL" id="VSRL01000370">
    <property type="protein sequence ID" value="NKE63537.1"/>
    <property type="molecule type" value="Genomic_DNA"/>
</dbReference>
<keyword evidence="3" id="KW-0547">Nucleotide-binding</keyword>
<evidence type="ECO:0000256" key="3">
    <source>
        <dbReference type="ARBA" id="ARBA00022741"/>
    </source>
</evidence>
<feature type="transmembrane region" description="Helical" evidence="9">
    <location>
        <begin position="838"/>
        <end position="855"/>
    </location>
</feature>
<dbReference type="RefSeq" id="WP_167980121.1">
    <property type="nucleotide sequence ID" value="NZ_VSRL01000370.1"/>
</dbReference>
<dbReference type="Proteomes" id="UP001515943">
    <property type="component" value="Unassembled WGS sequence"/>
</dbReference>
<feature type="transmembrane region" description="Helical" evidence="9">
    <location>
        <begin position="706"/>
        <end position="725"/>
    </location>
</feature>
<evidence type="ECO:0000259" key="10">
    <source>
        <dbReference type="SMART" id="SM00831"/>
    </source>
</evidence>
<name>A0ABX1FXY6_9PSEU</name>
<dbReference type="SUPFAM" id="SSF81665">
    <property type="entry name" value="Calcium ATPase, transmembrane domain M"/>
    <property type="match status" value="1"/>
</dbReference>
<dbReference type="Pfam" id="PF00689">
    <property type="entry name" value="Cation_ATPase_C"/>
    <property type="match status" value="1"/>
</dbReference>
<dbReference type="Gene3D" id="1.20.1110.10">
    <property type="entry name" value="Calcium-transporting ATPase, transmembrane domain"/>
    <property type="match status" value="1"/>
</dbReference>
<dbReference type="PROSITE" id="PS00154">
    <property type="entry name" value="ATPASE_E1_E2"/>
    <property type="match status" value="1"/>
</dbReference>
<keyword evidence="12" id="KW-1185">Reference proteome</keyword>
<dbReference type="Pfam" id="PF00690">
    <property type="entry name" value="Cation_ATPase_N"/>
    <property type="match status" value="1"/>
</dbReference>
<dbReference type="Gene3D" id="3.40.50.1000">
    <property type="entry name" value="HAD superfamily/HAD-like"/>
    <property type="match status" value="1"/>
</dbReference>
<feature type="transmembrane region" description="Helical" evidence="9">
    <location>
        <begin position="256"/>
        <end position="275"/>
    </location>
</feature>
<dbReference type="PRINTS" id="PR00119">
    <property type="entry name" value="CATATPASE"/>
</dbReference>
<dbReference type="InterPro" id="IPR004014">
    <property type="entry name" value="ATPase_P-typ_cation-transptr_N"/>
</dbReference>
<evidence type="ECO:0000256" key="2">
    <source>
        <dbReference type="ARBA" id="ARBA00022692"/>
    </source>
</evidence>
<keyword evidence="2 9" id="KW-0812">Transmembrane</keyword>
<dbReference type="InterPro" id="IPR036412">
    <property type="entry name" value="HAD-like_sf"/>
</dbReference>
<dbReference type="InterPro" id="IPR023299">
    <property type="entry name" value="ATPase_P-typ_cyto_dom_N"/>
</dbReference>
<evidence type="ECO:0000313" key="12">
    <source>
        <dbReference type="Proteomes" id="UP001515943"/>
    </source>
</evidence>
<feature type="transmembrane region" description="Helical" evidence="9">
    <location>
        <begin position="771"/>
        <end position="793"/>
    </location>
</feature>
<protein>
    <submittedName>
        <fullName evidence="11">Cation-transporting P-type ATPase</fullName>
    </submittedName>
</protein>
<feature type="transmembrane region" description="Helical" evidence="9">
    <location>
        <begin position="799"/>
        <end position="818"/>
    </location>
</feature>
<dbReference type="InterPro" id="IPR008250">
    <property type="entry name" value="ATPase_P-typ_transduc_dom_A_sf"/>
</dbReference>
<dbReference type="NCBIfam" id="TIGR01494">
    <property type="entry name" value="ATPase_P-type"/>
    <property type="match status" value="2"/>
</dbReference>
<keyword evidence="4" id="KW-0067">ATP-binding</keyword>
<organism evidence="11 12">
    <name type="scientific">Lentzea indica</name>
    <dbReference type="NCBI Taxonomy" id="2604800"/>
    <lineage>
        <taxon>Bacteria</taxon>
        <taxon>Bacillati</taxon>
        <taxon>Actinomycetota</taxon>
        <taxon>Actinomycetes</taxon>
        <taxon>Pseudonocardiales</taxon>
        <taxon>Pseudonocardiaceae</taxon>
        <taxon>Lentzea</taxon>
    </lineage>
</organism>
<feature type="transmembrane region" description="Helical" evidence="9">
    <location>
        <begin position="90"/>
        <end position="107"/>
    </location>
</feature>
<comment type="catalytic activity">
    <reaction evidence="8">
        <text>ATP + H2O = ADP + phosphate + H(+)</text>
        <dbReference type="Rhea" id="RHEA:13065"/>
        <dbReference type="ChEBI" id="CHEBI:15377"/>
        <dbReference type="ChEBI" id="CHEBI:15378"/>
        <dbReference type="ChEBI" id="CHEBI:30616"/>
        <dbReference type="ChEBI" id="CHEBI:43474"/>
        <dbReference type="ChEBI" id="CHEBI:456216"/>
    </reaction>
</comment>
<dbReference type="SUPFAM" id="SSF81660">
    <property type="entry name" value="Metal cation-transporting ATPase, ATP-binding domain N"/>
    <property type="match status" value="1"/>
</dbReference>
<dbReference type="SFLD" id="SFLDS00003">
    <property type="entry name" value="Haloacid_Dehalogenase"/>
    <property type="match status" value="1"/>
</dbReference>
<evidence type="ECO:0000256" key="5">
    <source>
        <dbReference type="ARBA" id="ARBA00022967"/>
    </source>
</evidence>
<dbReference type="Pfam" id="PF13246">
    <property type="entry name" value="Cation_ATPase"/>
    <property type="match status" value="1"/>
</dbReference>
<dbReference type="InterPro" id="IPR023214">
    <property type="entry name" value="HAD_sf"/>
</dbReference>
<dbReference type="SMART" id="SM00831">
    <property type="entry name" value="Cation_ATPase_N"/>
    <property type="match status" value="1"/>
</dbReference>
<dbReference type="Pfam" id="PF00122">
    <property type="entry name" value="E1-E2_ATPase"/>
    <property type="match status" value="1"/>
</dbReference>
<dbReference type="InterPro" id="IPR044492">
    <property type="entry name" value="P_typ_ATPase_HD_dom"/>
</dbReference>
<dbReference type="PANTHER" id="PTHR42861">
    <property type="entry name" value="CALCIUM-TRANSPORTING ATPASE"/>
    <property type="match status" value="1"/>
</dbReference>
<feature type="domain" description="Cation-transporting P-type ATPase N-terminal" evidence="10">
    <location>
        <begin position="12"/>
        <end position="86"/>
    </location>
</feature>
<feature type="transmembrane region" description="Helical" evidence="9">
    <location>
        <begin position="281"/>
        <end position="307"/>
    </location>
</feature>
<gene>
    <name evidence="11" type="ORF">FXN61_45195</name>
</gene>
<dbReference type="SUPFAM" id="SSF81653">
    <property type="entry name" value="Calcium ATPase, transduction domain A"/>
    <property type="match status" value="1"/>
</dbReference>
<sequence length="902" mass="94901">MITAPGQALIQAPWHVAATDVASGLNVDPSHGLTPAEATARLAAAGPNRLVEAPPRQWWRTLVAQVASPLNLVLVVAAVLAGVVERSVKEALIIGLVLLFNGIVGFVQERRADRAMLAALRGMLSPTAKVRRAGKILEVPAAELVPGDVVLVEAGDRVPADGRVLSQVTLESDESGLTGESLPVAKSATPVADDVAVSDRTSMLHMTSTVTRGRAELLVTGTGMNTEIGKVAGLLERTETTRTPLQRQLDQLGTHLAYLAGGAVLLVAVLQWFAGGGIGEIITLAVALGVAAIPEGLPAVVTVTLALGMRRMARQRAIVKRLNAVETLGSTTVICTDKTGTLTLNQMTARSLWHAGRHYRVSGDGYGPDGTITAEDGEANDRAAIGELSDLLVPAVLCNDAEIHGTVLVGDPTEGALVAVANKAGIDVAALRASRPRVAEIPFDSTLKYMVTYHRRGDLVDAFVKGSPDVLLGLATHVRLSSGDVPLDQQSRDHLTDEFEKMAERGERVLAIAVGSCSPHVLETGDTPVLPESLMLTGLFGLLDPPRPEAHDAIAECRTAGITVKMITGDHLATATSIARAVGIRDRGLTGRDLDGLDDAAFEQAASDLGVFGRVAPEHKVRIVQALQRRGDTVAMTGDGVNDAPALKGADIGIAMGVTGSDVSKEAAAMILTDDNFATIVRAVGAGRTIYDNIVKFVRFQVTTNVAAILAMIAGSLLFAGAGVLNPLMLLWVNVIADGPPALALGLEPPRRSVMREPPRRRGAHILSSRRLGRIVLSALVMVTGTLAVHRYGLDRDVAVAHTLAFTTFVLFQLFNILNVRDETDSAFGPMLFRNWRLWAAVGTVLGLQICAVHVPVAQSVFSTAALTGGDWLIAAAVASSVLWVEELVKAASRFRSTAGRG</sequence>
<dbReference type="SFLD" id="SFLDF00027">
    <property type="entry name" value="p-type_atpase"/>
    <property type="match status" value="1"/>
</dbReference>
<feature type="transmembrane region" description="Helical" evidence="9">
    <location>
        <begin position="62"/>
        <end position="84"/>
    </location>
</feature>
<evidence type="ECO:0000313" key="11">
    <source>
        <dbReference type="EMBL" id="NKE63537.1"/>
    </source>
</evidence>
<evidence type="ECO:0000256" key="1">
    <source>
        <dbReference type="ARBA" id="ARBA00004651"/>
    </source>
</evidence>
<dbReference type="InterPro" id="IPR023298">
    <property type="entry name" value="ATPase_P-typ_TM_dom_sf"/>
</dbReference>
<comment type="caution">
    <text evidence="11">The sequence shown here is derived from an EMBL/GenBank/DDBJ whole genome shotgun (WGS) entry which is preliminary data.</text>
</comment>
<keyword evidence="7 9" id="KW-0472">Membrane</keyword>
<evidence type="ECO:0000256" key="6">
    <source>
        <dbReference type="ARBA" id="ARBA00022989"/>
    </source>
</evidence>
<dbReference type="InterPro" id="IPR006068">
    <property type="entry name" value="ATPase_P-typ_cation-transptr_C"/>
</dbReference>
<evidence type="ECO:0000256" key="9">
    <source>
        <dbReference type="SAM" id="Phobius"/>
    </source>
</evidence>
<dbReference type="SFLD" id="SFLDG00002">
    <property type="entry name" value="C1.7:_P-type_atpase_like"/>
    <property type="match status" value="1"/>
</dbReference>
<proteinExistence type="predicted"/>
<keyword evidence="5" id="KW-1278">Translocase</keyword>